<keyword evidence="2 5" id="KW-0812">Transmembrane</keyword>
<accession>A0A7Z7LGS6</accession>
<dbReference type="AlphaFoldDB" id="A0A7Z7LGS6"/>
<keyword evidence="8" id="KW-1185">Reference proteome</keyword>
<feature type="transmembrane region" description="Helical" evidence="5">
    <location>
        <begin position="220"/>
        <end position="240"/>
    </location>
</feature>
<feature type="transmembrane region" description="Helical" evidence="5">
    <location>
        <begin position="160"/>
        <end position="186"/>
    </location>
</feature>
<keyword evidence="4 5" id="KW-0472">Membrane</keyword>
<feature type="transmembrane region" description="Helical" evidence="5">
    <location>
        <begin position="421"/>
        <end position="438"/>
    </location>
</feature>
<keyword evidence="7" id="KW-0436">Ligase</keyword>
<reference evidence="7 8" key="1">
    <citation type="submission" date="2017-01" db="EMBL/GenBank/DDBJ databases">
        <authorList>
            <person name="Erauso G."/>
        </authorList>
    </citation>
    <scope>NUCLEOTIDE SEQUENCE [LARGE SCALE GENOMIC DNA]</scope>
    <source>
        <strain evidence="7">MESINF1</strain>
    </source>
</reference>
<organism evidence="7 8">
    <name type="scientific">Mesotoga infera</name>
    <dbReference type="NCBI Taxonomy" id="1236046"/>
    <lineage>
        <taxon>Bacteria</taxon>
        <taxon>Thermotogati</taxon>
        <taxon>Thermotogota</taxon>
        <taxon>Thermotogae</taxon>
        <taxon>Kosmotogales</taxon>
        <taxon>Kosmotogaceae</taxon>
        <taxon>Mesotoga</taxon>
    </lineage>
</organism>
<dbReference type="PANTHER" id="PTHR37422:SF23">
    <property type="entry name" value="TEICHURONIC ACID BIOSYNTHESIS PROTEIN TUAE"/>
    <property type="match status" value="1"/>
</dbReference>
<dbReference type="Pfam" id="PF04932">
    <property type="entry name" value="Wzy_C"/>
    <property type="match status" value="1"/>
</dbReference>
<evidence type="ECO:0000256" key="3">
    <source>
        <dbReference type="ARBA" id="ARBA00022989"/>
    </source>
</evidence>
<sequence length="918" mass="103559">MQKRSLLFYVVFIFGSSLFAIKGFTWDMGLPKFYFASVMISVLIILLSMKAVRSPWELPLAFPQIVALVLAVYSCLTTLLLLESLPDVFPVSLGYAMNLLLFVVFSVLISKDSGDRLLILLQIFIFAGLVIALDALFAFYSGKSLLWGTQSAPLSRGNLASVIGNVNFTTDLMGMLLLPVAFLVVTNRPVWKHETLRRVFYLVIFSVLLVVILIGQTRSVYYSVIGSLIFVVLFSTVLMIRFRPRGVFTAFSPLFLLFLLLVTVAIIWAYSGDNFLTQGSFSFSERLTYTFEDSISVDSRLLQWEAALEQWKGSKILGTGFGSYKYFSTEKMGVVLAKKPQYMYAAGLNSIRAHNEYTQILGETGVIGLSLVFLFILSMAIHSWKVVSMTNSPENALEYLFLVSGLLILFIDSILSFPAHLMPNALFGVFLFGFAMRREYYCGRRLTVKFGGVVSLIVVVFSLGSSVLMSRNFISEGLFTRGYIAYKNLENINPQIPGLVESINNIKAEKELLLNFTGTYTALATDTYVNSRENRLRERYPAAPEKLLHDMAVQEQEQAYKSAMYRLNSRLKAASDTLMNARQDGNENFYRALRNLALSRELSPGQYMADTYFGYLYLTTQRKEDFRLKFSMSHGNLEVAYREIFSREDAFSEWLNDSGQAGGLLKEISLDHAFLRSLPDAIFHTESSTDLQSFLEGLDSDLLIDFQLSLDAIDALLRSLRIAPDLQVVRNTASLLFRVMIDSSGVSAELKKIVPILKDPAILNGIIADLVDLPSSYRGEMVALYETAITNSPGSWLKDDPNIYEEYARNLLMVYGEGELTKVLEIAKSELFAWSYMKSQNVVPDGVLKVLRSFKEDLKSEWVEALYGEVASWCKERVASLKVELESLDISDAEKEKLNNFLKRADDFIKLYEYFLDE</sequence>
<evidence type="ECO:0000256" key="4">
    <source>
        <dbReference type="ARBA" id="ARBA00023136"/>
    </source>
</evidence>
<dbReference type="InterPro" id="IPR007016">
    <property type="entry name" value="O-antigen_ligase-rel_domated"/>
</dbReference>
<evidence type="ECO:0000256" key="5">
    <source>
        <dbReference type="SAM" id="Phobius"/>
    </source>
</evidence>
<feature type="transmembrane region" description="Helical" evidence="5">
    <location>
        <begin position="365"/>
        <end position="384"/>
    </location>
</feature>
<feature type="transmembrane region" description="Helical" evidence="5">
    <location>
        <begin position="88"/>
        <end position="110"/>
    </location>
</feature>
<feature type="transmembrane region" description="Helical" evidence="5">
    <location>
        <begin position="7"/>
        <end position="26"/>
    </location>
</feature>
<feature type="transmembrane region" description="Helical" evidence="5">
    <location>
        <begin position="117"/>
        <end position="140"/>
    </location>
</feature>
<proteinExistence type="predicted"/>
<dbReference type="Proteomes" id="UP000250796">
    <property type="component" value="Chromosome MESINF"/>
</dbReference>
<feature type="transmembrane region" description="Helical" evidence="5">
    <location>
        <begin position="198"/>
        <end position="214"/>
    </location>
</feature>
<feature type="transmembrane region" description="Helical" evidence="5">
    <location>
        <begin position="61"/>
        <end position="82"/>
    </location>
</feature>
<dbReference type="RefSeq" id="WP_169699386.1">
    <property type="nucleotide sequence ID" value="NZ_LS974202.1"/>
</dbReference>
<evidence type="ECO:0000256" key="1">
    <source>
        <dbReference type="ARBA" id="ARBA00004141"/>
    </source>
</evidence>
<dbReference type="InterPro" id="IPR051533">
    <property type="entry name" value="WaaL-like"/>
</dbReference>
<dbReference type="GO" id="GO:0016020">
    <property type="term" value="C:membrane"/>
    <property type="evidence" value="ECO:0007669"/>
    <property type="project" value="UniProtKB-SubCell"/>
</dbReference>
<protein>
    <submittedName>
        <fullName evidence="7">Lipid A core-O-antigen ligase-like enyme</fullName>
    </submittedName>
</protein>
<feature type="transmembrane region" description="Helical" evidence="5">
    <location>
        <begin position="396"/>
        <end position="415"/>
    </location>
</feature>
<name>A0A7Z7LGS6_9BACT</name>
<feature type="domain" description="O-antigen ligase-related" evidence="6">
    <location>
        <begin position="205"/>
        <end position="372"/>
    </location>
</feature>
<dbReference type="KEGG" id="minf:MESINF_1770"/>
<comment type="subcellular location">
    <subcellularLocation>
        <location evidence="1">Membrane</location>
        <topology evidence="1">Multi-pass membrane protein</topology>
    </subcellularLocation>
</comment>
<feature type="transmembrane region" description="Helical" evidence="5">
    <location>
        <begin position="450"/>
        <end position="469"/>
    </location>
</feature>
<dbReference type="EMBL" id="LS974202">
    <property type="protein sequence ID" value="SSC13214.1"/>
    <property type="molecule type" value="Genomic_DNA"/>
</dbReference>
<dbReference type="PANTHER" id="PTHR37422">
    <property type="entry name" value="TEICHURONIC ACID BIOSYNTHESIS PROTEIN TUAE"/>
    <property type="match status" value="1"/>
</dbReference>
<evidence type="ECO:0000313" key="7">
    <source>
        <dbReference type="EMBL" id="SSC13214.1"/>
    </source>
</evidence>
<dbReference type="GO" id="GO:0016874">
    <property type="term" value="F:ligase activity"/>
    <property type="evidence" value="ECO:0007669"/>
    <property type="project" value="UniProtKB-KW"/>
</dbReference>
<feature type="transmembrane region" description="Helical" evidence="5">
    <location>
        <begin position="247"/>
        <end position="270"/>
    </location>
</feature>
<evidence type="ECO:0000313" key="8">
    <source>
        <dbReference type="Proteomes" id="UP000250796"/>
    </source>
</evidence>
<keyword evidence="3 5" id="KW-1133">Transmembrane helix</keyword>
<gene>
    <name evidence="7" type="ORF">MESINF_1770</name>
</gene>
<feature type="transmembrane region" description="Helical" evidence="5">
    <location>
        <begin position="32"/>
        <end position="49"/>
    </location>
</feature>
<evidence type="ECO:0000259" key="6">
    <source>
        <dbReference type="Pfam" id="PF04932"/>
    </source>
</evidence>
<evidence type="ECO:0000256" key="2">
    <source>
        <dbReference type="ARBA" id="ARBA00022692"/>
    </source>
</evidence>